<keyword evidence="1" id="KW-1133">Transmembrane helix</keyword>
<keyword evidence="3" id="KW-1185">Reference proteome</keyword>
<dbReference type="EMBL" id="JAEKJA010000013">
    <property type="protein sequence ID" value="MBJ3777198.1"/>
    <property type="molecule type" value="Genomic_DNA"/>
</dbReference>
<feature type="transmembrane region" description="Helical" evidence="1">
    <location>
        <begin position="86"/>
        <end position="108"/>
    </location>
</feature>
<evidence type="ECO:0000256" key="1">
    <source>
        <dbReference type="SAM" id="Phobius"/>
    </source>
</evidence>
<evidence type="ECO:0000313" key="2">
    <source>
        <dbReference type="EMBL" id="MBJ3777198.1"/>
    </source>
</evidence>
<protein>
    <submittedName>
        <fullName evidence="2">Uncharacterized protein</fullName>
    </submittedName>
</protein>
<organism evidence="2 3">
    <name type="scientific">Acuticoccus mangrovi</name>
    <dbReference type="NCBI Taxonomy" id="2796142"/>
    <lineage>
        <taxon>Bacteria</taxon>
        <taxon>Pseudomonadati</taxon>
        <taxon>Pseudomonadota</taxon>
        <taxon>Alphaproteobacteria</taxon>
        <taxon>Hyphomicrobiales</taxon>
        <taxon>Amorphaceae</taxon>
        <taxon>Acuticoccus</taxon>
    </lineage>
</organism>
<accession>A0A934IIP4</accession>
<reference evidence="2" key="1">
    <citation type="submission" date="2020-12" db="EMBL/GenBank/DDBJ databases">
        <title>Bacterial taxonomy.</title>
        <authorList>
            <person name="Pan X."/>
        </authorList>
    </citation>
    <scope>NUCLEOTIDE SEQUENCE</scope>
    <source>
        <strain evidence="2">B2012</strain>
    </source>
</reference>
<proteinExistence type="predicted"/>
<evidence type="ECO:0000313" key="3">
    <source>
        <dbReference type="Proteomes" id="UP000609531"/>
    </source>
</evidence>
<dbReference type="Proteomes" id="UP000609531">
    <property type="component" value="Unassembled WGS sequence"/>
</dbReference>
<name>A0A934IIP4_9HYPH</name>
<gene>
    <name evidence="2" type="ORF">JCR33_15940</name>
</gene>
<dbReference type="RefSeq" id="WP_198883101.1">
    <property type="nucleotide sequence ID" value="NZ_JAEKJA010000013.1"/>
</dbReference>
<keyword evidence="1" id="KW-0812">Transmembrane</keyword>
<sequence length="145" mass="15664">MGLFPFTLIPLVLYTFAAVFLYDHSNYVVEPGQVALHPFWSKAVISFTLVSGQSWSLSYGDLLVTVAIVLLLLGMLRSASTNRGTVLGNIVMVLVLCVYIILFLTVPFAGTSVFFLLTIVALVDTLSTVSISMVASHSTMDAVPD</sequence>
<feature type="transmembrane region" description="Helical" evidence="1">
    <location>
        <begin position="114"/>
        <end position="135"/>
    </location>
</feature>
<dbReference type="AlphaFoldDB" id="A0A934IIP4"/>
<feature type="transmembrane region" description="Helical" evidence="1">
    <location>
        <begin position="56"/>
        <end position="74"/>
    </location>
</feature>
<keyword evidence="1" id="KW-0472">Membrane</keyword>
<comment type="caution">
    <text evidence="2">The sequence shown here is derived from an EMBL/GenBank/DDBJ whole genome shotgun (WGS) entry which is preliminary data.</text>
</comment>